<sequence length="86" mass="9353">MRASTIGRRPALPHITPLVNIVFSELPLNSYKSSPTDSPNVRGNRAGTKGMSTASQEEVNYLHQLQPSNPMDSNRGVSFKVGVETN</sequence>
<accession>A0AAE0XQ58</accession>
<evidence type="ECO:0000256" key="1">
    <source>
        <dbReference type="SAM" id="MobiDB-lite"/>
    </source>
</evidence>
<dbReference type="EMBL" id="JAWDGP010007852">
    <property type="protein sequence ID" value="KAK3702720.1"/>
    <property type="molecule type" value="Genomic_DNA"/>
</dbReference>
<feature type="region of interest" description="Disordered" evidence="1">
    <location>
        <begin position="31"/>
        <end position="53"/>
    </location>
</feature>
<dbReference type="AlphaFoldDB" id="A0AAE0XQ58"/>
<dbReference type="Proteomes" id="UP001283361">
    <property type="component" value="Unassembled WGS sequence"/>
</dbReference>
<feature type="compositionally biased region" description="Polar residues" evidence="1">
    <location>
        <begin position="31"/>
        <end position="41"/>
    </location>
</feature>
<feature type="region of interest" description="Disordered" evidence="1">
    <location>
        <begin position="66"/>
        <end position="86"/>
    </location>
</feature>
<keyword evidence="3" id="KW-1185">Reference proteome</keyword>
<evidence type="ECO:0000313" key="2">
    <source>
        <dbReference type="EMBL" id="KAK3702720.1"/>
    </source>
</evidence>
<evidence type="ECO:0000313" key="3">
    <source>
        <dbReference type="Proteomes" id="UP001283361"/>
    </source>
</evidence>
<comment type="caution">
    <text evidence="2">The sequence shown here is derived from an EMBL/GenBank/DDBJ whole genome shotgun (WGS) entry which is preliminary data.</text>
</comment>
<feature type="compositionally biased region" description="Polar residues" evidence="1">
    <location>
        <begin position="66"/>
        <end position="76"/>
    </location>
</feature>
<organism evidence="2 3">
    <name type="scientific">Elysia crispata</name>
    <name type="common">lettuce slug</name>
    <dbReference type="NCBI Taxonomy" id="231223"/>
    <lineage>
        <taxon>Eukaryota</taxon>
        <taxon>Metazoa</taxon>
        <taxon>Spiralia</taxon>
        <taxon>Lophotrochozoa</taxon>
        <taxon>Mollusca</taxon>
        <taxon>Gastropoda</taxon>
        <taxon>Heterobranchia</taxon>
        <taxon>Euthyneura</taxon>
        <taxon>Panpulmonata</taxon>
        <taxon>Sacoglossa</taxon>
        <taxon>Placobranchoidea</taxon>
        <taxon>Plakobranchidae</taxon>
        <taxon>Elysia</taxon>
    </lineage>
</organism>
<reference evidence="2" key="1">
    <citation type="journal article" date="2023" name="G3 (Bethesda)">
        <title>A reference genome for the long-term kleptoplast-retaining sea slug Elysia crispata morphotype clarki.</title>
        <authorList>
            <person name="Eastman K.E."/>
            <person name="Pendleton A.L."/>
            <person name="Shaikh M.A."/>
            <person name="Suttiyut T."/>
            <person name="Ogas R."/>
            <person name="Tomko P."/>
            <person name="Gavelis G."/>
            <person name="Widhalm J.R."/>
            <person name="Wisecaver J.H."/>
        </authorList>
    </citation>
    <scope>NUCLEOTIDE SEQUENCE</scope>
    <source>
        <strain evidence="2">ECLA1</strain>
    </source>
</reference>
<protein>
    <submittedName>
        <fullName evidence="2">Uncharacterized protein</fullName>
    </submittedName>
</protein>
<gene>
    <name evidence="2" type="ORF">RRG08_042706</name>
</gene>
<proteinExistence type="predicted"/>
<name>A0AAE0XQ58_9GAST</name>